<dbReference type="PANTHER" id="PTHR30146:SF148">
    <property type="entry name" value="HTH-TYPE TRANSCRIPTIONAL REPRESSOR PURR-RELATED"/>
    <property type="match status" value="1"/>
</dbReference>
<dbReference type="GO" id="GO:0003700">
    <property type="term" value="F:DNA-binding transcription factor activity"/>
    <property type="evidence" value="ECO:0007669"/>
    <property type="project" value="TreeGrafter"/>
</dbReference>
<dbReference type="OrthoDB" id="9798934at2"/>
<dbReference type="SMART" id="SM00354">
    <property type="entry name" value="HTH_LACI"/>
    <property type="match status" value="1"/>
</dbReference>
<dbReference type="PROSITE" id="PS50932">
    <property type="entry name" value="HTH_LACI_2"/>
    <property type="match status" value="1"/>
</dbReference>
<dbReference type="Proteomes" id="UP000198983">
    <property type="component" value="Chromosome I"/>
</dbReference>
<dbReference type="Pfam" id="PF00356">
    <property type="entry name" value="LacI"/>
    <property type="match status" value="1"/>
</dbReference>
<gene>
    <name evidence="6" type="ORF">SAMN04489717_0390</name>
</gene>
<name>A0A1H1LK64_9ACTN</name>
<dbReference type="InterPro" id="IPR000843">
    <property type="entry name" value="HTH_LacI"/>
</dbReference>
<dbReference type="CDD" id="cd06288">
    <property type="entry name" value="PBP1_sucrose_transcription_regulator"/>
    <property type="match status" value="1"/>
</dbReference>
<accession>A0A1H1LK64</accession>
<evidence type="ECO:0000256" key="3">
    <source>
        <dbReference type="ARBA" id="ARBA00023125"/>
    </source>
</evidence>
<dbReference type="EMBL" id="LT629732">
    <property type="protein sequence ID" value="SDR74943.1"/>
    <property type="molecule type" value="Genomic_DNA"/>
</dbReference>
<keyword evidence="1" id="KW-0678">Repressor</keyword>
<keyword evidence="2" id="KW-0805">Transcription regulation</keyword>
<feature type="domain" description="HTH lacI-type" evidence="5">
    <location>
        <begin position="12"/>
        <end position="66"/>
    </location>
</feature>
<dbReference type="STRING" id="117157.SAMN04489717_0390"/>
<dbReference type="Gene3D" id="3.40.50.2300">
    <property type="match status" value="2"/>
</dbReference>
<dbReference type="PROSITE" id="PS00356">
    <property type="entry name" value="HTH_LACI_1"/>
    <property type="match status" value="1"/>
</dbReference>
<evidence type="ECO:0000256" key="1">
    <source>
        <dbReference type="ARBA" id="ARBA00022491"/>
    </source>
</evidence>
<keyword evidence="4" id="KW-0804">Transcription</keyword>
<dbReference type="GO" id="GO:0000976">
    <property type="term" value="F:transcription cis-regulatory region binding"/>
    <property type="evidence" value="ECO:0007669"/>
    <property type="project" value="TreeGrafter"/>
</dbReference>
<evidence type="ECO:0000256" key="4">
    <source>
        <dbReference type="ARBA" id="ARBA00023163"/>
    </source>
</evidence>
<dbReference type="InterPro" id="IPR046335">
    <property type="entry name" value="LacI/GalR-like_sensor"/>
</dbReference>
<keyword evidence="3" id="KW-0238">DNA-binding</keyword>
<evidence type="ECO:0000313" key="6">
    <source>
        <dbReference type="EMBL" id="SDR74943.1"/>
    </source>
</evidence>
<dbReference type="Gene3D" id="1.10.260.40">
    <property type="entry name" value="lambda repressor-like DNA-binding domains"/>
    <property type="match status" value="1"/>
</dbReference>
<dbReference type="AlphaFoldDB" id="A0A1H1LK64"/>
<proteinExistence type="predicted"/>
<sequence length="345" mass="36634">MPHPSSPEVRAVTIRDVASLAGVSVGTASKALNGRGKLRQETRDRVVEAARQLGFRPNALARGLLSGRTFTVGLVTSDSFGRFSIPVMLGAEDALGAGQISVFMCDTRDDPIRERHHVQTLLARRVDGLLVTGRRTEPRPSIGADLPVPVVYAMTQSTDPGDLSVIPDDEGGGALAVGHLLATGRSRIAHIAGPSRFLAARQRAAGVHRALADAGLPLVGGEPLYGEWTEEWGRQGADILLRVEPDVDAIFCGNDQIARGVAETLRERGRRVPDDIALIGFDNWEAMALGSRPPLTTVDMSLGEVGRIAAEHLLAAIGGRPVTGGVQTIPCRLVVRESTGPRRDA</sequence>
<evidence type="ECO:0000259" key="5">
    <source>
        <dbReference type="PROSITE" id="PS50932"/>
    </source>
</evidence>
<organism evidence="6 7">
    <name type="scientific">Actinopolymorpha singaporensis</name>
    <dbReference type="NCBI Taxonomy" id="117157"/>
    <lineage>
        <taxon>Bacteria</taxon>
        <taxon>Bacillati</taxon>
        <taxon>Actinomycetota</taxon>
        <taxon>Actinomycetes</taxon>
        <taxon>Propionibacteriales</taxon>
        <taxon>Actinopolymorphaceae</taxon>
        <taxon>Actinopolymorpha</taxon>
    </lineage>
</organism>
<dbReference type="CDD" id="cd01392">
    <property type="entry name" value="HTH_LacI"/>
    <property type="match status" value="1"/>
</dbReference>
<dbReference type="RefSeq" id="WP_092649986.1">
    <property type="nucleotide sequence ID" value="NZ_LT629732.1"/>
</dbReference>
<protein>
    <submittedName>
        <fullName evidence="6">Transcriptional regulator, LacI family</fullName>
    </submittedName>
</protein>
<reference evidence="6 7" key="1">
    <citation type="submission" date="2016-10" db="EMBL/GenBank/DDBJ databases">
        <authorList>
            <person name="de Groot N.N."/>
        </authorList>
    </citation>
    <scope>NUCLEOTIDE SEQUENCE [LARGE SCALE GENOMIC DNA]</scope>
    <source>
        <strain evidence="6 7">DSM 22024</strain>
    </source>
</reference>
<dbReference type="Pfam" id="PF13377">
    <property type="entry name" value="Peripla_BP_3"/>
    <property type="match status" value="1"/>
</dbReference>
<evidence type="ECO:0000256" key="2">
    <source>
        <dbReference type="ARBA" id="ARBA00023015"/>
    </source>
</evidence>
<dbReference type="PANTHER" id="PTHR30146">
    <property type="entry name" value="LACI-RELATED TRANSCRIPTIONAL REPRESSOR"/>
    <property type="match status" value="1"/>
</dbReference>
<dbReference type="InterPro" id="IPR028082">
    <property type="entry name" value="Peripla_BP_I"/>
</dbReference>
<evidence type="ECO:0000313" key="7">
    <source>
        <dbReference type="Proteomes" id="UP000198983"/>
    </source>
</evidence>
<dbReference type="SUPFAM" id="SSF53822">
    <property type="entry name" value="Periplasmic binding protein-like I"/>
    <property type="match status" value="1"/>
</dbReference>
<dbReference type="SUPFAM" id="SSF47413">
    <property type="entry name" value="lambda repressor-like DNA-binding domains"/>
    <property type="match status" value="1"/>
</dbReference>
<keyword evidence="7" id="KW-1185">Reference proteome</keyword>
<dbReference type="InterPro" id="IPR010982">
    <property type="entry name" value="Lambda_DNA-bd_dom_sf"/>
</dbReference>